<dbReference type="RefSeq" id="WP_213498538.1">
    <property type="nucleotide sequence ID" value="NZ_CP074694.1"/>
</dbReference>
<dbReference type="GO" id="GO:0004674">
    <property type="term" value="F:protein serine/threonine kinase activity"/>
    <property type="evidence" value="ECO:0007669"/>
    <property type="project" value="UniProtKB-KW"/>
</dbReference>
<dbReference type="KEGG" id="tsph:KIH39_06870"/>
<dbReference type="InterPro" id="IPR008271">
    <property type="entry name" value="Ser/Thr_kinase_AS"/>
</dbReference>
<dbReference type="PROSITE" id="PS00108">
    <property type="entry name" value="PROTEIN_KINASE_ST"/>
    <property type="match status" value="1"/>
</dbReference>
<evidence type="ECO:0000256" key="3">
    <source>
        <dbReference type="ARBA" id="ARBA00022777"/>
    </source>
</evidence>
<evidence type="ECO:0000313" key="7">
    <source>
        <dbReference type="EMBL" id="QVL33626.1"/>
    </source>
</evidence>
<dbReference type="PROSITE" id="PS00107">
    <property type="entry name" value="PROTEIN_KINASE_ATP"/>
    <property type="match status" value="1"/>
</dbReference>
<accession>A0A8E6EZM3</accession>
<feature type="domain" description="Protein kinase" evidence="6">
    <location>
        <begin position="77"/>
        <end position="341"/>
    </location>
</feature>
<dbReference type="PANTHER" id="PTHR43289:SF6">
    <property type="entry name" value="SERINE_THREONINE-PROTEIN KINASE NEKL-3"/>
    <property type="match status" value="1"/>
</dbReference>
<dbReference type="InterPro" id="IPR017441">
    <property type="entry name" value="Protein_kinase_ATP_BS"/>
</dbReference>
<dbReference type="EMBL" id="CP074694">
    <property type="protein sequence ID" value="QVL33626.1"/>
    <property type="molecule type" value="Genomic_DNA"/>
</dbReference>
<dbReference type="AlphaFoldDB" id="A0A8E6EZM3"/>
<feature type="binding site" evidence="5">
    <location>
        <position position="106"/>
    </location>
    <ligand>
        <name>ATP</name>
        <dbReference type="ChEBI" id="CHEBI:30616"/>
    </ligand>
</feature>
<dbReference type="SUPFAM" id="SSF56112">
    <property type="entry name" value="Protein kinase-like (PK-like)"/>
    <property type="match status" value="1"/>
</dbReference>
<evidence type="ECO:0000256" key="4">
    <source>
        <dbReference type="ARBA" id="ARBA00022840"/>
    </source>
</evidence>
<keyword evidence="2 5" id="KW-0547">Nucleotide-binding</keyword>
<keyword evidence="3 7" id="KW-0418">Kinase</keyword>
<organism evidence="7 8">
    <name type="scientific">Telmatocola sphagniphila</name>
    <dbReference type="NCBI Taxonomy" id="1123043"/>
    <lineage>
        <taxon>Bacteria</taxon>
        <taxon>Pseudomonadati</taxon>
        <taxon>Planctomycetota</taxon>
        <taxon>Planctomycetia</taxon>
        <taxon>Gemmatales</taxon>
        <taxon>Gemmataceae</taxon>
    </lineage>
</organism>
<dbReference type="SMART" id="SM00220">
    <property type="entry name" value="S_TKc"/>
    <property type="match status" value="1"/>
</dbReference>
<evidence type="ECO:0000256" key="2">
    <source>
        <dbReference type="ARBA" id="ARBA00022741"/>
    </source>
</evidence>
<dbReference type="Proteomes" id="UP000676194">
    <property type="component" value="Chromosome"/>
</dbReference>
<dbReference type="PANTHER" id="PTHR43289">
    <property type="entry name" value="MITOGEN-ACTIVATED PROTEIN KINASE KINASE KINASE 20-RELATED"/>
    <property type="match status" value="1"/>
</dbReference>
<dbReference type="Gene3D" id="3.30.200.20">
    <property type="entry name" value="Phosphorylase Kinase, domain 1"/>
    <property type="match status" value="1"/>
</dbReference>
<dbReference type="GO" id="GO:0005524">
    <property type="term" value="F:ATP binding"/>
    <property type="evidence" value="ECO:0007669"/>
    <property type="project" value="UniProtKB-UniRule"/>
</dbReference>
<dbReference type="InterPro" id="IPR011009">
    <property type="entry name" value="Kinase-like_dom_sf"/>
</dbReference>
<keyword evidence="8" id="KW-1185">Reference proteome</keyword>
<evidence type="ECO:0000313" key="8">
    <source>
        <dbReference type="Proteomes" id="UP000676194"/>
    </source>
</evidence>
<dbReference type="CDD" id="cd14014">
    <property type="entry name" value="STKc_PknB_like"/>
    <property type="match status" value="1"/>
</dbReference>
<evidence type="ECO:0000256" key="1">
    <source>
        <dbReference type="ARBA" id="ARBA00022679"/>
    </source>
</evidence>
<evidence type="ECO:0000256" key="5">
    <source>
        <dbReference type="PROSITE-ProRule" id="PRU10141"/>
    </source>
</evidence>
<evidence type="ECO:0000259" key="6">
    <source>
        <dbReference type="PROSITE" id="PS50011"/>
    </source>
</evidence>
<dbReference type="Pfam" id="PF00069">
    <property type="entry name" value="Pkinase"/>
    <property type="match status" value="1"/>
</dbReference>
<dbReference type="PROSITE" id="PS50011">
    <property type="entry name" value="PROTEIN_KINASE_DOM"/>
    <property type="match status" value="1"/>
</dbReference>
<keyword evidence="4 5" id="KW-0067">ATP-binding</keyword>
<sequence>MSVPQTPAEFVALVEKSELIDKFKLADLSTKLNQTLPQQATPSEIAAFFVKEGLLTVFQTKLLLQGKWRNFFIGSKYKVLEHIGAGGMGTVFLCEHRHMKRRVAVKLLPVEKSLSPGNIERFVREAQAVARLDHPNIVRAHDVDRDGPVYYLVMEFVDGISLQNLVDHIGPLSVERAVNYVAQASAGLQHAFLSGLVHRDIKPSNLLLERTGQIKILDLGLAKFSQHSERLTRQLDSNQVMGTADYLAPEQARDSCVDIRADIYSLGALFYFLLTGQPPFNNGSVAQKLIYHQSAIPRPVFSLRPNIAEDLSKVIDRMLAKNADDRFQTPWEVVEALNPWLRDVPPPTEEELPANNLLLLRSASSMHQKSTVANLAMTIRDRSSRGTTTANLGKLKDSKTMLCEQI</sequence>
<keyword evidence="1" id="KW-0808">Transferase</keyword>
<dbReference type="InterPro" id="IPR000719">
    <property type="entry name" value="Prot_kinase_dom"/>
</dbReference>
<gene>
    <name evidence="7" type="ORF">KIH39_06870</name>
</gene>
<dbReference type="Gene3D" id="1.10.510.10">
    <property type="entry name" value="Transferase(Phosphotransferase) domain 1"/>
    <property type="match status" value="1"/>
</dbReference>
<keyword evidence="7" id="KW-0723">Serine/threonine-protein kinase</keyword>
<protein>
    <submittedName>
        <fullName evidence="7">Serine/threonine protein kinase</fullName>
    </submittedName>
</protein>
<reference evidence="7" key="1">
    <citation type="submission" date="2021-05" db="EMBL/GenBank/DDBJ databases">
        <title>Complete genome sequence of the cellulolytic planctomycete Telmatocola sphagniphila SP2T and characterization of the first cellulase from planctomycetes.</title>
        <authorList>
            <person name="Rakitin A.L."/>
            <person name="Beletsky A.V."/>
            <person name="Naumoff D.G."/>
            <person name="Kulichevskaya I.S."/>
            <person name="Mardanov A.V."/>
            <person name="Ravin N.V."/>
            <person name="Dedysh S.N."/>
        </authorList>
    </citation>
    <scope>NUCLEOTIDE SEQUENCE</scope>
    <source>
        <strain evidence="7">SP2T</strain>
    </source>
</reference>
<proteinExistence type="predicted"/>
<name>A0A8E6EZM3_9BACT</name>